<comment type="similarity">
    <text evidence="3">Belongs to the class II aldolase/RraA-like family.</text>
</comment>
<comment type="subunit">
    <text evidence="4">Homotrimer.</text>
</comment>
<dbReference type="RefSeq" id="WP_201857634.1">
    <property type="nucleotide sequence ID" value="NZ_JAERRG010000038.1"/>
</dbReference>
<dbReference type="Pfam" id="PF03737">
    <property type="entry name" value="RraA-like"/>
    <property type="match status" value="1"/>
</dbReference>
<evidence type="ECO:0000256" key="11">
    <source>
        <dbReference type="ARBA" id="ARBA00032305"/>
    </source>
</evidence>
<name>A0ABS1Q6R8_9ACTN</name>
<comment type="catalytic activity">
    <reaction evidence="12">
        <text>oxaloacetate + H(+) = pyruvate + CO2</text>
        <dbReference type="Rhea" id="RHEA:15641"/>
        <dbReference type="ChEBI" id="CHEBI:15361"/>
        <dbReference type="ChEBI" id="CHEBI:15378"/>
        <dbReference type="ChEBI" id="CHEBI:16452"/>
        <dbReference type="ChEBI" id="CHEBI:16526"/>
        <dbReference type="EC" id="4.1.1.112"/>
    </reaction>
</comment>
<dbReference type="EC" id="4.1.3.17" evidence="5"/>
<evidence type="ECO:0000256" key="1">
    <source>
        <dbReference type="ARBA" id="ARBA00001342"/>
    </source>
</evidence>
<sequence>MTTAPADNLDRWQGLASSAVCDCLNRFQAMHAAIRPVVGGTLLGRAWTARSMPGENNTLLRAIETAPVGSILVVDAGGFVDRAVWGEVRTVEAIRAGLIGLIVDGAVRDVEAIRQRGFTVYARGICAAGPNKGWDGDVGGQIQCAGVVVNPGDLVVADTDGVVVVPRDREEQVLLDARRRQQEDANLIAQATKDHR</sequence>
<protein>
    <recommendedName>
        <fullName evidence="7">Putative 4-hydroxy-4-methyl-2-oxoglutarate aldolase</fullName>
        <ecNumber evidence="6">4.1.1.112</ecNumber>
        <ecNumber evidence="5">4.1.3.17</ecNumber>
    </recommendedName>
    <alternativeName>
        <fullName evidence="11">Oxaloacetate decarboxylase</fullName>
    </alternativeName>
    <alternativeName>
        <fullName evidence="9">Regulator of ribonuclease activity homolog</fullName>
    </alternativeName>
    <alternativeName>
        <fullName evidence="10">RraA-like protein</fullName>
    </alternativeName>
</protein>
<accession>A0ABS1Q6R8</accession>
<keyword evidence="14" id="KW-1185">Reference proteome</keyword>
<dbReference type="Proteomes" id="UP000621510">
    <property type="component" value="Unassembled WGS sequence"/>
</dbReference>
<evidence type="ECO:0000313" key="14">
    <source>
        <dbReference type="Proteomes" id="UP000621510"/>
    </source>
</evidence>
<dbReference type="CDD" id="cd16841">
    <property type="entry name" value="RraA_family"/>
    <property type="match status" value="1"/>
</dbReference>
<comment type="caution">
    <text evidence="13">The sequence shown here is derived from an EMBL/GenBank/DDBJ whole genome shotgun (WGS) entry which is preliminary data.</text>
</comment>
<comment type="cofactor">
    <cofactor evidence="2">
        <name>a divalent metal cation</name>
        <dbReference type="ChEBI" id="CHEBI:60240"/>
    </cofactor>
</comment>
<evidence type="ECO:0000256" key="3">
    <source>
        <dbReference type="ARBA" id="ARBA00008621"/>
    </source>
</evidence>
<evidence type="ECO:0000256" key="7">
    <source>
        <dbReference type="ARBA" id="ARBA00016549"/>
    </source>
</evidence>
<gene>
    <name evidence="13" type="ORF">JK364_47285</name>
</gene>
<dbReference type="InterPro" id="IPR036704">
    <property type="entry name" value="RraA/RraA-like_sf"/>
</dbReference>
<evidence type="ECO:0000256" key="9">
    <source>
        <dbReference type="ARBA" id="ARBA00029596"/>
    </source>
</evidence>
<dbReference type="InterPro" id="IPR005493">
    <property type="entry name" value="RraA/RraA-like"/>
</dbReference>
<dbReference type="Gene3D" id="3.50.30.40">
    <property type="entry name" value="Ribonuclease E inhibitor RraA/RraA-like"/>
    <property type="match status" value="1"/>
</dbReference>
<organism evidence="13 14">
    <name type="scientific">Streptomyces endocoffeicus</name>
    <dbReference type="NCBI Taxonomy" id="2898945"/>
    <lineage>
        <taxon>Bacteria</taxon>
        <taxon>Bacillati</taxon>
        <taxon>Actinomycetota</taxon>
        <taxon>Actinomycetes</taxon>
        <taxon>Kitasatosporales</taxon>
        <taxon>Streptomycetaceae</taxon>
        <taxon>Streptomyces</taxon>
    </lineage>
</organism>
<dbReference type="PANTHER" id="PTHR33254">
    <property type="entry name" value="4-HYDROXY-4-METHYL-2-OXOGLUTARATE ALDOLASE 3-RELATED"/>
    <property type="match status" value="1"/>
</dbReference>
<evidence type="ECO:0000256" key="10">
    <source>
        <dbReference type="ARBA" id="ARBA00030169"/>
    </source>
</evidence>
<evidence type="ECO:0000256" key="2">
    <source>
        <dbReference type="ARBA" id="ARBA00001968"/>
    </source>
</evidence>
<comment type="function">
    <text evidence="8">Catalyzes the aldol cleavage of 4-hydroxy-4-methyl-2-oxoglutarate (HMG) into 2 molecules of pyruvate. Also contains a secondary oxaloacetate (OAA) decarboxylase activity due to the common pyruvate enolate transition state formed following C-C bond cleavage in the retro-aldol and decarboxylation reactions.</text>
</comment>
<dbReference type="EC" id="4.1.1.112" evidence="6"/>
<dbReference type="SUPFAM" id="SSF89562">
    <property type="entry name" value="RraA-like"/>
    <property type="match status" value="1"/>
</dbReference>
<evidence type="ECO:0000256" key="8">
    <source>
        <dbReference type="ARBA" id="ARBA00025046"/>
    </source>
</evidence>
<evidence type="ECO:0000256" key="6">
    <source>
        <dbReference type="ARBA" id="ARBA00012947"/>
    </source>
</evidence>
<proteinExistence type="inferred from homology"/>
<dbReference type="EMBL" id="JAERRG010000038">
    <property type="protein sequence ID" value="MBL1119857.1"/>
    <property type="molecule type" value="Genomic_DNA"/>
</dbReference>
<dbReference type="PANTHER" id="PTHR33254:SF4">
    <property type="entry name" value="4-HYDROXY-4-METHYL-2-OXOGLUTARATE ALDOLASE 3-RELATED"/>
    <property type="match status" value="1"/>
</dbReference>
<comment type="catalytic activity">
    <reaction evidence="1">
        <text>4-hydroxy-4-methyl-2-oxoglutarate = 2 pyruvate</text>
        <dbReference type="Rhea" id="RHEA:22748"/>
        <dbReference type="ChEBI" id="CHEBI:15361"/>
        <dbReference type="ChEBI" id="CHEBI:58276"/>
        <dbReference type="EC" id="4.1.3.17"/>
    </reaction>
</comment>
<evidence type="ECO:0000256" key="5">
    <source>
        <dbReference type="ARBA" id="ARBA00012213"/>
    </source>
</evidence>
<evidence type="ECO:0000313" key="13">
    <source>
        <dbReference type="EMBL" id="MBL1119857.1"/>
    </source>
</evidence>
<evidence type="ECO:0000256" key="12">
    <source>
        <dbReference type="ARBA" id="ARBA00047973"/>
    </source>
</evidence>
<reference evidence="13 14" key="1">
    <citation type="submission" date="2021-01" db="EMBL/GenBank/DDBJ databases">
        <title>WGS of actinomycetes isolated from Thailand.</title>
        <authorList>
            <person name="Thawai C."/>
        </authorList>
    </citation>
    <scope>NUCLEOTIDE SEQUENCE [LARGE SCALE GENOMIC DNA]</scope>
    <source>
        <strain evidence="13 14">CA3R110</strain>
    </source>
</reference>
<evidence type="ECO:0000256" key="4">
    <source>
        <dbReference type="ARBA" id="ARBA00011233"/>
    </source>
</evidence>